<comment type="function">
    <text evidence="1">Adds a myristoyl group to the N-terminal glycine residue of certain cellular proteins.</text>
</comment>
<dbReference type="InterPro" id="IPR016181">
    <property type="entry name" value="Acyl_CoA_acyltransferase"/>
</dbReference>
<sequence length="220" mass="24788">MGNRMTISRAQRLYKLPADPLALAMRPMEPADLDGVLSLLNTHLQSYQVHPIFSRDEVAHNFLPKGDNIYTYVKTDQSMFHRHTVNFALGGAVTDMLSFYRLESSVINNPKVSTVKAAYSFYNIATTVPFKQLMEKALHLASAEGFDVFNALNLMDNGPILEVSPRRGRPHALQDLKFDEGHGNLHYYLYNWRIPSVGPTPLSTVIRLQLNPSDIGLVLF</sequence>
<feature type="domain" description="Glycylpeptide N-tetradecanoyltransferase C-terminal" evidence="3">
    <location>
        <begin position="3"/>
        <end position="197"/>
    </location>
</feature>
<dbReference type="Pfam" id="PF02799">
    <property type="entry name" value="NMT_C"/>
    <property type="match status" value="1"/>
</dbReference>
<evidence type="ECO:0000256" key="1">
    <source>
        <dbReference type="RuleBase" id="RU000586"/>
    </source>
</evidence>
<dbReference type="SUPFAM" id="SSF55729">
    <property type="entry name" value="Acyl-CoA N-acyltransferases (Nat)"/>
    <property type="match status" value="1"/>
</dbReference>
<reference evidence="4 5" key="1">
    <citation type="submission" date="2021-06" db="EMBL/GenBank/DDBJ databases">
        <title>Genome sequence of Babesia caballi.</title>
        <authorList>
            <person name="Yamagishi J."/>
            <person name="Kidaka T."/>
            <person name="Ochi A."/>
        </authorList>
    </citation>
    <scope>NUCLEOTIDE SEQUENCE [LARGE SCALE GENOMIC DNA]</scope>
    <source>
        <strain evidence="4">USDA-D6B2</strain>
    </source>
</reference>
<dbReference type="PANTHER" id="PTHR11377:SF5">
    <property type="entry name" value="GLYCYLPEPTIDE N-TETRADECANOYLTRANSFERASE"/>
    <property type="match status" value="1"/>
</dbReference>
<dbReference type="GO" id="GO:0005737">
    <property type="term" value="C:cytoplasm"/>
    <property type="evidence" value="ECO:0007669"/>
    <property type="project" value="TreeGrafter"/>
</dbReference>
<comment type="similarity">
    <text evidence="2">Belongs to the NMT family.</text>
</comment>
<keyword evidence="1" id="KW-0012">Acyltransferase</keyword>
<dbReference type="InterPro" id="IPR022677">
    <property type="entry name" value="NMT_C"/>
</dbReference>
<dbReference type="InterPro" id="IPR000903">
    <property type="entry name" value="NMT"/>
</dbReference>
<evidence type="ECO:0000256" key="2">
    <source>
        <dbReference type="RuleBase" id="RU004178"/>
    </source>
</evidence>
<dbReference type="EMBL" id="BPLF01000002">
    <property type="protein sequence ID" value="GIX63460.1"/>
    <property type="molecule type" value="Genomic_DNA"/>
</dbReference>
<dbReference type="GeneID" id="94194941"/>
<dbReference type="GO" id="GO:0004379">
    <property type="term" value="F:glycylpeptide N-tetradecanoyltransferase activity"/>
    <property type="evidence" value="ECO:0007669"/>
    <property type="project" value="UniProtKB-EC"/>
</dbReference>
<dbReference type="PANTHER" id="PTHR11377">
    <property type="entry name" value="N-MYRISTOYL TRANSFERASE"/>
    <property type="match status" value="1"/>
</dbReference>
<gene>
    <name evidence="4" type="ORF">BcabD6B2_28950</name>
</gene>
<comment type="catalytic activity">
    <reaction evidence="1">
        <text>N-terminal glycyl-[protein] + tetradecanoyl-CoA = N-tetradecanoylglycyl-[protein] + CoA + H(+)</text>
        <dbReference type="Rhea" id="RHEA:15521"/>
        <dbReference type="Rhea" id="RHEA-COMP:12666"/>
        <dbReference type="Rhea" id="RHEA-COMP:12667"/>
        <dbReference type="ChEBI" id="CHEBI:15378"/>
        <dbReference type="ChEBI" id="CHEBI:57287"/>
        <dbReference type="ChEBI" id="CHEBI:57385"/>
        <dbReference type="ChEBI" id="CHEBI:64723"/>
        <dbReference type="ChEBI" id="CHEBI:133050"/>
        <dbReference type="EC" id="2.3.1.97"/>
    </reaction>
</comment>
<keyword evidence="1" id="KW-0808">Transferase</keyword>
<evidence type="ECO:0000313" key="5">
    <source>
        <dbReference type="Proteomes" id="UP001497744"/>
    </source>
</evidence>
<proteinExistence type="inferred from homology"/>
<dbReference type="Proteomes" id="UP001497744">
    <property type="component" value="Unassembled WGS sequence"/>
</dbReference>
<name>A0AAV4LUC4_BABCB</name>
<protein>
    <recommendedName>
        <fullName evidence="1">Glycylpeptide N-tetradecanoyltransferase</fullName>
        <ecNumber evidence="1">2.3.1.97</ecNumber>
    </recommendedName>
</protein>
<organism evidence="4 5">
    <name type="scientific">Babesia caballi</name>
    <dbReference type="NCBI Taxonomy" id="5871"/>
    <lineage>
        <taxon>Eukaryota</taxon>
        <taxon>Sar</taxon>
        <taxon>Alveolata</taxon>
        <taxon>Apicomplexa</taxon>
        <taxon>Aconoidasida</taxon>
        <taxon>Piroplasmida</taxon>
        <taxon>Babesiidae</taxon>
        <taxon>Babesia</taxon>
    </lineage>
</organism>
<dbReference type="RefSeq" id="XP_067715529.1">
    <property type="nucleotide sequence ID" value="XM_067859428.1"/>
</dbReference>
<dbReference type="AlphaFoldDB" id="A0AAV4LUC4"/>
<evidence type="ECO:0000313" key="4">
    <source>
        <dbReference type="EMBL" id="GIX63460.1"/>
    </source>
</evidence>
<dbReference type="Gene3D" id="3.40.630.170">
    <property type="match status" value="1"/>
</dbReference>
<accession>A0AAV4LUC4</accession>
<comment type="caution">
    <text evidence="4">The sequence shown here is derived from an EMBL/GenBank/DDBJ whole genome shotgun (WGS) entry which is preliminary data.</text>
</comment>
<evidence type="ECO:0000259" key="3">
    <source>
        <dbReference type="Pfam" id="PF02799"/>
    </source>
</evidence>
<dbReference type="EC" id="2.3.1.97" evidence="1"/>
<keyword evidence="5" id="KW-1185">Reference proteome</keyword>